<dbReference type="Pfam" id="PF00296">
    <property type="entry name" value="Bac_luciferase"/>
    <property type="match status" value="1"/>
</dbReference>
<evidence type="ECO:0000256" key="3">
    <source>
        <dbReference type="ARBA" id="ARBA00023002"/>
    </source>
</evidence>
<feature type="domain" description="Luciferase-like" evidence="5">
    <location>
        <begin position="10"/>
        <end position="304"/>
    </location>
</feature>
<dbReference type="SUPFAM" id="SSF51679">
    <property type="entry name" value="Bacterial luciferase-like"/>
    <property type="match status" value="1"/>
</dbReference>
<dbReference type="RefSeq" id="WP_215787699.1">
    <property type="nucleotide sequence ID" value="NZ_JAHKKG010000004.1"/>
</dbReference>
<evidence type="ECO:0000256" key="4">
    <source>
        <dbReference type="ARBA" id="ARBA00023033"/>
    </source>
</evidence>
<organism evidence="6 7">
    <name type="scientific">Paractinoplanes bogorensis</name>
    <dbReference type="NCBI Taxonomy" id="1610840"/>
    <lineage>
        <taxon>Bacteria</taxon>
        <taxon>Bacillati</taxon>
        <taxon>Actinomycetota</taxon>
        <taxon>Actinomycetes</taxon>
        <taxon>Micromonosporales</taxon>
        <taxon>Micromonosporaceae</taxon>
        <taxon>Paractinoplanes</taxon>
    </lineage>
</organism>
<dbReference type="PANTHER" id="PTHR42847:SF4">
    <property type="entry name" value="ALKANESULFONATE MONOOXYGENASE-RELATED"/>
    <property type="match status" value="1"/>
</dbReference>
<comment type="caution">
    <text evidence="6">The sequence shown here is derived from an EMBL/GenBank/DDBJ whole genome shotgun (WGS) entry which is preliminary data.</text>
</comment>
<accession>A0ABS5YMU6</accession>
<keyword evidence="7" id="KW-1185">Reference proteome</keyword>
<keyword evidence="1" id="KW-0285">Flavoprotein</keyword>
<keyword evidence="3 6" id="KW-0560">Oxidoreductase</keyword>
<keyword evidence="2" id="KW-0288">FMN</keyword>
<evidence type="ECO:0000259" key="5">
    <source>
        <dbReference type="Pfam" id="PF00296"/>
    </source>
</evidence>
<dbReference type="EC" id="1.-.-.-" evidence="6"/>
<evidence type="ECO:0000313" key="6">
    <source>
        <dbReference type="EMBL" id="MBU2664782.1"/>
    </source>
</evidence>
<evidence type="ECO:0000256" key="2">
    <source>
        <dbReference type="ARBA" id="ARBA00022643"/>
    </source>
</evidence>
<keyword evidence="4" id="KW-0503">Monooxygenase</keyword>
<sequence>MRYGLGVPTGTEGLMYAVPYADIDQAVELAVHAERTGFESVWGNDHITTQKYVRDGFETPPRYYDPFAYFSYVAAVTSRVRLATAIMVLPFRNPVVAAKQVATLDHLSHGRAVLGVGIGAYREEFQAMAPGVPLHRGEHAEEAIAGLRLLFTERRASYEGKWVKFDDVESYPKPVQAPLPILSGGNSPGSRSRAARLADGWLPACLSPAEAASGLGLIRDEAEQHGRELTGDFEVALQVCVSVAPTREEAWRRFESSQLFHHLVSLSRTTLKDQGVDDLISRNLIGTPQDIAEQVAAHEEAGVNTMAALLFAADSVDETKDMMAQFGTEVIAR</sequence>
<dbReference type="InterPro" id="IPR036661">
    <property type="entry name" value="Luciferase-like_sf"/>
</dbReference>
<proteinExistence type="predicted"/>
<dbReference type="Gene3D" id="3.20.20.30">
    <property type="entry name" value="Luciferase-like domain"/>
    <property type="match status" value="1"/>
</dbReference>
<evidence type="ECO:0000256" key="1">
    <source>
        <dbReference type="ARBA" id="ARBA00022630"/>
    </source>
</evidence>
<dbReference type="InterPro" id="IPR011251">
    <property type="entry name" value="Luciferase-like_dom"/>
</dbReference>
<dbReference type="InterPro" id="IPR019921">
    <property type="entry name" value="Lucif-like_OxRdtase_Rv2161c"/>
</dbReference>
<evidence type="ECO:0000313" key="7">
    <source>
        <dbReference type="Proteomes" id="UP001519654"/>
    </source>
</evidence>
<dbReference type="Proteomes" id="UP001519654">
    <property type="component" value="Unassembled WGS sequence"/>
</dbReference>
<dbReference type="NCBIfam" id="TIGR03619">
    <property type="entry name" value="F420_Rv2161c"/>
    <property type="match status" value="1"/>
</dbReference>
<dbReference type="GO" id="GO:0016491">
    <property type="term" value="F:oxidoreductase activity"/>
    <property type="evidence" value="ECO:0007669"/>
    <property type="project" value="UniProtKB-KW"/>
</dbReference>
<reference evidence="6 7" key="1">
    <citation type="submission" date="2021-06" db="EMBL/GenBank/DDBJ databases">
        <title>Actinoplanes lichenicola sp. nov., and Actinoplanes ovalisporus sp. nov., isolated from lichen in Thailand.</title>
        <authorList>
            <person name="Saeng-In P."/>
            <person name="Kanchanasin P."/>
            <person name="Yuki M."/>
            <person name="Kudo T."/>
            <person name="Ohkuma M."/>
            <person name="Phongsopitanun W."/>
            <person name="Tanasupawat S."/>
        </authorList>
    </citation>
    <scope>NUCLEOTIDE SEQUENCE [LARGE SCALE GENOMIC DNA]</scope>
    <source>
        <strain evidence="6 7">NBRC 110975</strain>
    </source>
</reference>
<protein>
    <submittedName>
        <fullName evidence="6">TIGR03619 family F420-dependent LLM class oxidoreductase</fullName>
        <ecNumber evidence="6">1.-.-.-</ecNumber>
    </submittedName>
</protein>
<dbReference type="PANTHER" id="PTHR42847">
    <property type="entry name" value="ALKANESULFONATE MONOOXYGENASE"/>
    <property type="match status" value="1"/>
</dbReference>
<name>A0ABS5YMU6_9ACTN</name>
<gene>
    <name evidence="6" type="ORF">KOI35_14870</name>
</gene>
<dbReference type="InterPro" id="IPR050172">
    <property type="entry name" value="SsuD_RutA_monooxygenase"/>
</dbReference>
<dbReference type="EMBL" id="JAHKKG010000004">
    <property type="protein sequence ID" value="MBU2664782.1"/>
    <property type="molecule type" value="Genomic_DNA"/>
</dbReference>